<gene>
    <name evidence="2" type="ORF">FE784_33420</name>
</gene>
<dbReference type="OrthoDB" id="2651448at2"/>
<evidence type="ECO:0000313" key="2">
    <source>
        <dbReference type="EMBL" id="TNJ61909.1"/>
    </source>
</evidence>
<reference evidence="2 3" key="1">
    <citation type="submission" date="2019-05" db="EMBL/GenBank/DDBJ databases">
        <title>We sequenced the genome of Paenibacillus hemerocallicola KCTC 33185 for further insight into its adaptation and study the phylogeny of Paenibacillus.</title>
        <authorList>
            <person name="Narsing Rao M.P."/>
        </authorList>
    </citation>
    <scope>NUCLEOTIDE SEQUENCE [LARGE SCALE GENOMIC DNA]</scope>
    <source>
        <strain evidence="2 3">KCTC 33185</strain>
    </source>
</reference>
<evidence type="ECO:0000313" key="3">
    <source>
        <dbReference type="Proteomes" id="UP000307943"/>
    </source>
</evidence>
<feature type="domain" description="Rhamnogalacturonase A/B/Epimerase-like pectate lyase" evidence="1">
    <location>
        <begin position="13"/>
        <end position="66"/>
    </location>
</feature>
<dbReference type="AlphaFoldDB" id="A0A5C4T192"/>
<dbReference type="InterPro" id="IPR012334">
    <property type="entry name" value="Pectin_lyas_fold"/>
</dbReference>
<dbReference type="InterPro" id="IPR011050">
    <property type="entry name" value="Pectin_lyase_fold/virulence"/>
</dbReference>
<name>A0A5C4T192_9BACL</name>
<accession>A0A5C4T192</accession>
<comment type="caution">
    <text evidence="2">The sequence shown here is derived from an EMBL/GenBank/DDBJ whole genome shotgun (WGS) entry which is preliminary data.</text>
</comment>
<keyword evidence="3" id="KW-1185">Reference proteome</keyword>
<dbReference type="Gene3D" id="2.160.20.10">
    <property type="entry name" value="Single-stranded right-handed beta-helix, Pectin lyase-like"/>
    <property type="match status" value="1"/>
</dbReference>
<proteinExistence type="predicted"/>
<organism evidence="2 3">
    <name type="scientific">Paenibacillus hemerocallicola</name>
    <dbReference type="NCBI Taxonomy" id="1172614"/>
    <lineage>
        <taxon>Bacteria</taxon>
        <taxon>Bacillati</taxon>
        <taxon>Bacillota</taxon>
        <taxon>Bacilli</taxon>
        <taxon>Bacillales</taxon>
        <taxon>Paenibacillaceae</taxon>
        <taxon>Paenibacillus</taxon>
    </lineage>
</organism>
<sequence>MRIKRLLYNGTLDVRWFGAVGNGMTDDTAAIQAALDAVPSGGTVWIPEGEYRIDALIELRPKSYTDLRLSPAQY</sequence>
<dbReference type="SUPFAM" id="SSF51126">
    <property type="entry name" value="Pectin lyase-like"/>
    <property type="match status" value="1"/>
</dbReference>
<dbReference type="EMBL" id="VDCQ01000070">
    <property type="protein sequence ID" value="TNJ61909.1"/>
    <property type="molecule type" value="Genomic_DNA"/>
</dbReference>
<evidence type="ECO:0000259" key="1">
    <source>
        <dbReference type="Pfam" id="PF12708"/>
    </source>
</evidence>
<dbReference type="InterPro" id="IPR024535">
    <property type="entry name" value="RHGA/B-epi-like_pectate_lyase"/>
</dbReference>
<protein>
    <recommendedName>
        <fullName evidence="1">Rhamnogalacturonase A/B/Epimerase-like pectate lyase domain-containing protein</fullName>
    </recommendedName>
</protein>
<dbReference type="Pfam" id="PF12708">
    <property type="entry name" value="Pect-lyase_RHGA_epim"/>
    <property type="match status" value="1"/>
</dbReference>
<dbReference type="Proteomes" id="UP000307943">
    <property type="component" value="Unassembled WGS sequence"/>
</dbReference>